<dbReference type="Gene3D" id="1.20.1250.20">
    <property type="entry name" value="MFS general substrate transporter like domains"/>
    <property type="match status" value="1"/>
</dbReference>
<feature type="transmembrane region" description="Helical" evidence="5">
    <location>
        <begin position="189"/>
        <end position="213"/>
    </location>
</feature>
<keyword evidence="3 5" id="KW-1133">Transmembrane helix</keyword>
<feature type="transmembrane region" description="Helical" evidence="5">
    <location>
        <begin position="35"/>
        <end position="56"/>
    </location>
</feature>
<dbReference type="PANTHER" id="PTHR23507">
    <property type="entry name" value="ZGC:174356"/>
    <property type="match status" value="1"/>
</dbReference>
<feature type="transmembrane region" description="Helical" evidence="5">
    <location>
        <begin position="219"/>
        <end position="240"/>
    </location>
</feature>
<name>A0A4S9LTQ4_AURPU</name>
<dbReference type="GO" id="GO:0022857">
    <property type="term" value="F:transmembrane transporter activity"/>
    <property type="evidence" value="ECO:0007669"/>
    <property type="project" value="TreeGrafter"/>
</dbReference>
<gene>
    <name evidence="6" type="ORF">D6D01_02447</name>
</gene>
<evidence type="ECO:0000256" key="1">
    <source>
        <dbReference type="ARBA" id="ARBA00004141"/>
    </source>
</evidence>
<feature type="transmembrane region" description="Helical" evidence="5">
    <location>
        <begin position="287"/>
        <end position="309"/>
    </location>
</feature>
<dbReference type="PANTHER" id="PTHR23507:SF1">
    <property type="entry name" value="FI18259P1-RELATED"/>
    <property type="match status" value="1"/>
</dbReference>
<feature type="transmembrane region" description="Helical" evidence="5">
    <location>
        <begin position="329"/>
        <end position="356"/>
    </location>
</feature>
<feature type="transmembrane region" description="Helical" evidence="5">
    <location>
        <begin position="460"/>
        <end position="483"/>
    </location>
</feature>
<protein>
    <recommendedName>
        <fullName evidence="8">MFS general substrate transporter</fullName>
    </recommendedName>
</protein>
<keyword evidence="2 5" id="KW-0812">Transmembrane</keyword>
<evidence type="ECO:0000256" key="2">
    <source>
        <dbReference type="ARBA" id="ARBA00022692"/>
    </source>
</evidence>
<comment type="caution">
    <text evidence="6">The sequence shown here is derived from an EMBL/GenBank/DDBJ whole genome shotgun (WGS) entry which is preliminary data.</text>
</comment>
<evidence type="ECO:0000313" key="7">
    <source>
        <dbReference type="Proteomes" id="UP000306584"/>
    </source>
</evidence>
<evidence type="ECO:0000256" key="5">
    <source>
        <dbReference type="SAM" id="Phobius"/>
    </source>
</evidence>
<dbReference type="Proteomes" id="UP000306584">
    <property type="component" value="Unassembled WGS sequence"/>
</dbReference>
<keyword evidence="4 5" id="KW-0472">Membrane</keyword>
<comment type="subcellular location">
    <subcellularLocation>
        <location evidence="1">Membrane</location>
        <topology evidence="1">Multi-pass membrane protein</topology>
    </subcellularLocation>
</comment>
<evidence type="ECO:0000313" key="6">
    <source>
        <dbReference type="EMBL" id="THY32782.1"/>
    </source>
</evidence>
<reference evidence="6 7" key="1">
    <citation type="submission" date="2018-10" db="EMBL/GenBank/DDBJ databases">
        <title>Fifty Aureobasidium pullulans genomes reveal a recombining polyextremotolerant generalist.</title>
        <authorList>
            <person name="Gostincar C."/>
            <person name="Turk M."/>
            <person name="Zajc J."/>
            <person name="Gunde-Cimerman N."/>
        </authorList>
    </citation>
    <scope>NUCLEOTIDE SEQUENCE [LARGE SCALE GENOMIC DNA]</scope>
    <source>
        <strain evidence="6 7">EXF-6604</strain>
    </source>
</reference>
<evidence type="ECO:0000256" key="4">
    <source>
        <dbReference type="ARBA" id="ARBA00023136"/>
    </source>
</evidence>
<evidence type="ECO:0008006" key="8">
    <source>
        <dbReference type="Google" id="ProtNLM"/>
    </source>
</evidence>
<evidence type="ECO:0000256" key="3">
    <source>
        <dbReference type="ARBA" id="ARBA00022989"/>
    </source>
</evidence>
<dbReference type="SUPFAM" id="SSF103473">
    <property type="entry name" value="MFS general substrate transporter"/>
    <property type="match status" value="1"/>
</dbReference>
<proteinExistence type="predicted"/>
<sequence length="486" mass="52235">MTRTLDDLAEARPLIVADESSDLLMKRTTKTWTSLHAIISIAVIVFMLEVSSAIAITPQIQILEAIVCEKYYDRTSLAISHPSNDQSCKTEPIQTEVALINGWKNTFEMVPGTKKVILLAMLGCLLSDSWVRLICWYADKIPLRYIWLSGLWQVVGGGPPTFTSLLFVMAAQSASAKNRSDSFNIFGRIVAFSFLNVAALAAEILTVPTSAYLMSFGPWIPFMLAPALTILTIVVTVLLLPGAVGDRTASSNHEISETLDPRPGDSCFPSSHAVQSSSWFTRAGKSFVIALIFFTSSLGGQSMGLLLQYSAKKFSWTFAKVVLLLTSTASWIITLRAAISFIVLTTIIPGASTMIAKYARHTTSRTKDKRLAQTSCLLLLIGSMTIFFAVSPALIVLGTIIAALGSSFNVTAKSFVTALVAPDDFGAVYTGITVATYGGLLSSGPLFAHAFHGGLQLGGLWMGLPFLVASGLFLLCLVTLSLADGF</sequence>
<feature type="transmembrane region" description="Helical" evidence="5">
    <location>
        <begin position="425"/>
        <end position="448"/>
    </location>
</feature>
<organism evidence="6 7">
    <name type="scientific">Aureobasidium pullulans</name>
    <name type="common">Black yeast</name>
    <name type="synonym">Pullularia pullulans</name>
    <dbReference type="NCBI Taxonomy" id="5580"/>
    <lineage>
        <taxon>Eukaryota</taxon>
        <taxon>Fungi</taxon>
        <taxon>Dikarya</taxon>
        <taxon>Ascomycota</taxon>
        <taxon>Pezizomycotina</taxon>
        <taxon>Dothideomycetes</taxon>
        <taxon>Dothideomycetidae</taxon>
        <taxon>Dothideales</taxon>
        <taxon>Saccotheciaceae</taxon>
        <taxon>Aureobasidium</taxon>
    </lineage>
</organism>
<feature type="transmembrane region" description="Helical" evidence="5">
    <location>
        <begin position="377"/>
        <end position="405"/>
    </location>
</feature>
<dbReference type="GO" id="GO:0016020">
    <property type="term" value="C:membrane"/>
    <property type="evidence" value="ECO:0007669"/>
    <property type="project" value="UniProtKB-SubCell"/>
</dbReference>
<dbReference type="InterPro" id="IPR036259">
    <property type="entry name" value="MFS_trans_sf"/>
</dbReference>
<dbReference type="EMBL" id="QZBD01000055">
    <property type="protein sequence ID" value="THY32782.1"/>
    <property type="molecule type" value="Genomic_DNA"/>
</dbReference>
<feature type="transmembrane region" description="Helical" evidence="5">
    <location>
        <begin position="145"/>
        <end position="168"/>
    </location>
</feature>
<dbReference type="AlphaFoldDB" id="A0A4S9LTQ4"/>
<accession>A0A4S9LTQ4</accession>